<name>A0A9X2I637_9BACI</name>
<dbReference type="Proteomes" id="UP001139150">
    <property type="component" value="Unassembled WGS sequence"/>
</dbReference>
<feature type="domain" description="DUF4179" evidence="2">
    <location>
        <begin position="84"/>
        <end position="168"/>
    </location>
</feature>
<evidence type="ECO:0000313" key="4">
    <source>
        <dbReference type="Proteomes" id="UP001139150"/>
    </source>
</evidence>
<dbReference type="Gene3D" id="1.10.10.1320">
    <property type="entry name" value="Anti-sigma factor, zinc-finger domain"/>
    <property type="match status" value="1"/>
</dbReference>
<dbReference type="Pfam" id="PF13786">
    <property type="entry name" value="DUF4179"/>
    <property type="match status" value="1"/>
</dbReference>
<keyword evidence="1" id="KW-1133">Transmembrane helix</keyword>
<dbReference type="Gene3D" id="2.60.40.1630">
    <property type="entry name" value="bacillus anthracis domain"/>
    <property type="match status" value="1"/>
</dbReference>
<dbReference type="RefSeq" id="WP_250097559.1">
    <property type="nucleotide sequence ID" value="NZ_JAKRYL010000018.1"/>
</dbReference>
<evidence type="ECO:0000259" key="2">
    <source>
        <dbReference type="Pfam" id="PF13786"/>
    </source>
</evidence>
<evidence type="ECO:0000256" key="1">
    <source>
        <dbReference type="SAM" id="Phobius"/>
    </source>
</evidence>
<feature type="transmembrane region" description="Helical" evidence="1">
    <location>
        <begin position="81"/>
        <end position="102"/>
    </location>
</feature>
<evidence type="ECO:0000313" key="3">
    <source>
        <dbReference type="EMBL" id="MCL7748672.1"/>
    </source>
</evidence>
<dbReference type="InterPro" id="IPR025436">
    <property type="entry name" value="DUF4179"/>
</dbReference>
<keyword evidence="4" id="KW-1185">Reference proteome</keyword>
<organism evidence="3 4">
    <name type="scientific">Halalkalibacter alkaliphilus</name>
    <dbReference type="NCBI Taxonomy" id="2917993"/>
    <lineage>
        <taxon>Bacteria</taxon>
        <taxon>Bacillati</taxon>
        <taxon>Bacillota</taxon>
        <taxon>Bacilli</taxon>
        <taxon>Bacillales</taxon>
        <taxon>Bacillaceae</taxon>
        <taxon>Halalkalibacter</taxon>
    </lineage>
</organism>
<accession>A0A9X2I637</accession>
<keyword evidence="1" id="KW-0812">Transmembrane</keyword>
<keyword evidence="1" id="KW-0472">Membrane</keyword>
<dbReference type="EMBL" id="JAKRYL010000018">
    <property type="protein sequence ID" value="MCL7748672.1"/>
    <property type="molecule type" value="Genomic_DNA"/>
</dbReference>
<proteinExistence type="predicted"/>
<dbReference type="AlphaFoldDB" id="A0A9X2I637"/>
<comment type="caution">
    <text evidence="3">The sequence shown here is derived from an EMBL/GenBank/DDBJ whole genome shotgun (WGS) entry which is preliminary data.</text>
</comment>
<sequence>MSCKYCESHLIDYIDNKLDAKELKQMEEHLNKSDDCRSEYHAILQVTSSLARESQHINVPADLMEGVREKGKRTKRKRFSFYRPGAWAAAIVLSFLFISTAVATNGFNDVLDWWKHITEVQQQRVDQNINHGLGERVNMEELSNNVKVTITDVVADDLQTHIYYEIEDLSREQHYMLDYFGGTKIRSANENWKDDHYQENELRSHMRLYSEQDYVVKGRIGITPLAVEEGTISLQLSELEKVPSLFEEGKSQEIVPIEERELYAGDWEFDIPIKKHSAIVKDLNVETEIDGKSVTFSKLTIAPTVTTLQYQFNNSGRDEQILQYRIKGIIGDGVLYEPDNFSVGGAGSTSYGPSYVEVGFESMYLSQPDVIQIMIEGSHVEVNDNKHFIFDFDQNETFEYLDTTITIEDIELGNPTTFELKEEFQPNREYESLFISYLNDNNQPGFASSSNGTGFIMDAAGKVYDLEEYFFRIKELDQPRFFTTGSSVTVYGDDDVEIVKPTGFEINGYTKTKFFDQVVEIDLR</sequence>
<protein>
    <submittedName>
        <fullName evidence="3">DUF4179 domain-containing protein</fullName>
    </submittedName>
</protein>
<dbReference type="InterPro" id="IPR041916">
    <property type="entry name" value="Anti_sigma_zinc_sf"/>
</dbReference>
<reference evidence="3" key="1">
    <citation type="submission" date="2022-02" db="EMBL/GenBank/DDBJ databases">
        <title>Halalkalibacter sp. nov. isolated from Lonar Lake, India.</title>
        <authorList>
            <person name="Joshi A."/>
            <person name="Thite S."/>
            <person name="Lodha T."/>
        </authorList>
    </citation>
    <scope>NUCLEOTIDE SEQUENCE</scope>
    <source>
        <strain evidence="3">MEB205</strain>
    </source>
</reference>
<gene>
    <name evidence="3" type="ORF">MF646_16215</name>
</gene>